<feature type="region of interest" description="Disordered" evidence="1">
    <location>
        <begin position="59"/>
        <end position="81"/>
    </location>
</feature>
<reference evidence="2 3" key="1">
    <citation type="submission" date="2016-09" db="EMBL/GenBank/DDBJ databases">
        <title>Complete genome sequence of Deltia acidovorans CM13 isolated from murine proximal colonic tissue.</title>
        <authorList>
            <person name="Saffarian A."/>
        </authorList>
    </citation>
    <scope>NUCLEOTIDE SEQUENCE [LARGE SCALE GENOMIC DNA]</scope>
    <source>
        <strain evidence="2 3">CM13</strain>
    </source>
</reference>
<organism evidence="2 3">
    <name type="scientific">Delftia tsuruhatensis</name>
    <dbReference type="NCBI Taxonomy" id="180282"/>
    <lineage>
        <taxon>Bacteria</taxon>
        <taxon>Pseudomonadati</taxon>
        <taxon>Pseudomonadota</taxon>
        <taxon>Betaproteobacteria</taxon>
        <taxon>Burkholderiales</taxon>
        <taxon>Comamonadaceae</taxon>
        <taxon>Delftia</taxon>
    </lineage>
</organism>
<proteinExistence type="predicted"/>
<dbReference type="EMBL" id="CP017420">
    <property type="protein sequence ID" value="AOV00394.1"/>
    <property type="molecule type" value="Genomic_DNA"/>
</dbReference>
<name>A0ABM6DZD7_9BURK</name>
<evidence type="ECO:0008006" key="4">
    <source>
        <dbReference type="Google" id="ProtNLM"/>
    </source>
</evidence>
<evidence type="ECO:0000313" key="2">
    <source>
        <dbReference type="EMBL" id="AOV00394.1"/>
    </source>
</evidence>
<evidence type="ECO:0000313" key="3">
    <source>
        <dbReference type="Proteomes" id="UP000095607"/>
    </source>
</evidence>
<sequence length="178" mass="19477">MIAAVARYWHWVVIGLLVLLAQQLHVRNLGLQLDLADAGRQAAELTASRESAARAHEAQLAKREQQHAADQQRKEESYARDKESLGRQLVVEQRIAGRLRDQLAAATARGRSGDPTDAVACQRAFDRLEAVGGLAGEGVELLVEGRGLLRQRDLDVQRLLDQVTLDRQACGVAAQASE</sequence>
<dbReference type="RefSeq" id="WP_046238617.1">
    <property type="nucleotide sequence ID" value="NZ_CBCSDN010000023.1"/>
</dbReference>
<protein>
    <recommendedName>
        <fullName evidence="4">DUF2514 family protein</fullName>
    </recommendedName>
</protein>
<evidence type="ECO:0000256" key="1">
    <source>
        <dbReference type="SAM" id="MobiDB-lite"/>
    </source>
</evidence>
<keyword evidence="3" id="KW-1185">Reference proteome</keyword>
<accession>A0ABM6DZD7</accession>
<dbReference type="Proteomes" id="UP000095607">
    <property type="component" value="Chromosome"/>
</dbReference>
<gene>
    <name evidence="2" type="ORF">BI380_02970</name>
</gene>